<name>A0ABR2LA20_9EUKA</name>
<dbReference type="CDD" id="cd00167">
    <property type="entry name" value="SANT"/>
    <property type="match status" value="2"/>
</dbReference>
<dbReference type="Gene3D" id="1.10.10.60">
    <property type="entry name" value="Homeodomain-like"/>
    <property type="match status" value="2"/>
</dbReference>
<dbReference type="SUPFAM" id="SSF46689">
    <property type="entry name" value="Homeodomain-like"/>
    <property type="match status" value="1"/>
</dbReference>
<dbReference type="Pfam" id="PF13921">
    <property type="entry name" value="Myb_DNA-bind_6"/>
    <property type="match status" value="1"/>
</dbReference>
<evidence type="ECO:0000313" key="5">
    <source>
        <dbReference type="Proteomes" id="UP001470230"/>
    </source>
</evidence>
<dbReference type="PANTHER" id="PTHR45614">
    <property type="entry name" value="MYB PROTEIN-RELATED"/>
    <property type="match status" value="1"/>
</dbReference>
<dbReference type="PROSITE" id="PS50090">
    <property type="entry name" value="MYB_LIKE"/>
    <property type="match status" value="2"/>
</dbReference>
<feature type="domain" description="HTH myb-type" evidence="3">
    <location>
        <begin position="32"/>
        <end position="87"/>
    </location>
</feature>
<keyword evidence="5" id="KW-1185">Reference proteome</keyword>
<protein>
    <recommendedName>
        <fullName evidence="6">Myb-like DNA-binding domain containing protein</fullName>
    </recommendedName>
</protein>
<evidence type="ECO:0000259" key="2">
    <source>
        <dbReference type="PROSITE" id="PS50090"/>
    </source>
</evidence>
<dbReference type="SMART" id="SM00717">
    <property type="entry name" value="SANT"/>
    <property type="match status" value="2"/>
</dbReference>
<dbReference type="EMBL" id="JAPFFF010000001">
    <property type="protein sequence ID" value="KAK8900208.1"/>
    <property type="molecule type" value="Genomic_DNA"/>
</dbReference>
<dbReference type="InterPro" id="IPR001005">
    <property type="entry name" value="SANT/Myb"/>
</dbReference>
<evidence type="ECO:0000259" key="3">
    <source>
        <dbReference type="PROSITE" id="PS51294"/>
    </source>
</evidence>
<dbReference type="PANTHER" id="PTHR45614:SF253">
    <property type="entry name" value="CHROMOSOME UNDETERMINED SCAFFOLD_38, WHOLE GENOME SHOTGUN SEQUENCE"/>
    <property type="match status" value="1"/>
</dbReference>
<organism evidence="4 5">
    <name type="scientific">Tritrichomonas musculus</name>
    <dbReference type="NCBI Taxonomy" id="1915356"/>
    <lineage>
        <taxon>Eukaryota</taxon>
        <taxon>Metamonada</taxon>
        <taxon>Parabasalia</taxon>
        <taxon>Tritrichomonadida</taxon>
        <taxon>Tritrichomonadidae</taxon>
        <taxon>Tritrichomonas</taxon>
    </lineage>
</organism>
<dbReference type="InterPro" id="IPR050560">
    <property type="entry name" value="MYB_TF"/>
</dbReference>
<evidence type="ECO:0000313" key="4">
    <source>
        <dbReference type="EMBL" id="KAK8900208.1"/>
    </source>
</evidence>
<dbReference type="Proteomes" id="UP001470230">
    <property type="component" value="Unassembled WGS sequence"/>
</dbReference>
<evidence type="ECO:0008006" key="6">
    <source>
        <dbReference type="Google" id="ProtNLM"/>
    </source>
</evidence>
<dbReference type="InterPro" id="IPR017930">
    <property type="entry name" value="Myb_dom"/>
</dbReference>
<accession>A0ABR2LA20</accession>
<proteinExistence type="predicted"/>
<feature type="region of interest" description="Disordered" evidence="1">
    <location>
        <begin position="141"/>
        <end position="160"/>
    </location>
</feature>
<feature type="domain" description="Myb-like" evidence="2">
    <location>
        <begin position="84"/>
        <end position="134"/>
    </location>
</feature>
<dbReference type="InterPro" id="IPR009057">
    <property type="entry name" value="Homeodomain-like_sf"/>
</dbReference>
<feature type="domain" description="Myb-like" evidence="2">
    <location>
        <begin position="32"/>
        <end position="83"/>
    </location>
</feature>
<sequence length="242" mass="28048">MMSTFPMCFFSSIMPTPTNQMPFIYNNVPAMESKHSKRKFSPEEDEKLTFIVSQYGESNWKRIAEQMGTRNCRQCRERWKNYLSPKVCKEPWTHAEDQLLQEKYKELGSQWSVIAKYFPSRTDVNIKNRWVVLTNHTVQEKRVRRKGHQMPTHASDLGAPISSEAQNTDLIRNSIVDLPKMGSSTKIEGSMNKISSDQSPPEFPMKDDLSSDLFNLSVSLFNDNDEANNFYDGYSDVDLFNF</sequence>
<evidence type="ECO:0000256" key="1">
    <source>
        <dbReference type="SAM" id="MobiDB-lite"/>
    </source>
</evidence>
<comment type="caution">
    <text evidence="4">The sequence shown here is derived from an EMBL/GenBank/DDBJ whole genome shotgun (WGS) entry which is preliminary data.</text>
</comment>
<feature type="domain" description="HTH myb-type" evidence="3">
    <location>
        <begin position="89"/>
        <end position="138"/>
    </location>
</feature>
<reference evidence="4 5" key="1">
    <citation type="submission" date="2024-04" db="EMBL/GenBank/DDBJ databases">
        <title>Tritrichomonas musculus Genome.</title>
        <authorList>
            <person name="Alves-Ferreira E."/>
            <person name="Grigg M."/>
            <person name="Lorenzi H."/>
            <person name="Galac M."/>
        </authorList>
    </citation>
    <scope>NUCLEOTIDE SEQUENCE [LARGE SCALE GENOMIC DNA]</scope>
    <source>
        <strain evidence="4 5">EAF2021</strain>
    </source>
</reference>
<gene>
    <name evidence="4" type="ORF">M9Y10_002531</name>
</gene>
<dbReference type="PROSITE" id="PS51294">
    <property type="entry name" value="HTH_MYB"/>
    <property type="match status" value="2"/>
</dbReference>